<reference evidence="1 2" key="2">
    <citation type="journal article" date="2010" name="Nucleic Acids Res.">
        <title>BeetleBase in 2010: revisions to provide comprehensive genomic information for Tribolium castaneum.</title>
        <authorList>
            <person name="Kim H.S."/>
            <person name="Murphy T."/>
            <person name="Xia J."/>
            <person name="Caragea D."/>
            <person name="Park Y."/>
            <person name="Beeman R.W."/>
            <person name="Lorenzen M.D."/>
            <person name="Butcher S."/>
            <person name="Manak J.R."/>
            <person name="Brown S.J."/>
        </authorList>
    </citation>
    <scope>GENOME REANNOTATION</scope>
    <source>
        <strain evidence="1 2">Georgia GA2</strain>
    </source>
</reference>
<dbReference type="HOGENOM" id="CLU_1564913_0_0_1"/>
<evidence type="ECO:0000313" key="2">
    <source>
        <dbReference type="Proteomes" id="UP000007266"/>
    </source>
</evidence>
<dbReference type="Proteomes" id="UP000007266">
    <property type="component" value="Linkage group 3"/>
</dbReference>
<evidence type="ECO:0000313" key="1">
    <source>
        <dbReference type="EMBL" id="EFA00637.1"/>
    </source>
</evidence>
<gene>
    <name evidence="1" type="primary">GLEAN_03513</name>
    <name evidence="1" type="ORF">TcasGA2_TC003513</name>
</gene>
<proteinExistence type="predicted"/>
<dbReference type="InParanoid" id="D6WHB9"/>
<accession>D6WHB9</accession>
<reference evidence="1 2" key="1">
    <citation type="journal article" date="2008" name="Nature">
        <title>The genome of the model beetle and pest Tribolium castaneum.</title>
        <authorList>
            <consortium name="Tribolium Genome Sequencing Consortium"/>
            <person name="Richards S."/>
            <person name="Gibbs R.A."/>
            <person name="Weinstock G.M."/>
            <person name="Brown S.J."/>
            <person name="Denell R."/>
            <person name="Beeman R.W."/>
            <person name="Gibbs R."/>
            <person name="Beeman R.W."/>
            <person name="Brown S.J."/>
            <person name="Bucher G."/>
            <person name="Friedrich M."/>
            <person name="Grimmelikhuijzen C.J."/>
            <person name="Klingler M."/>
            <person name="Lorenzen M."/>
            <person name="Richards S."/>
            <person name="Roth S."/>
            <person name="Schroder R."/>
            <person name="Tautz D."/>
            <person name="Zdobnov E.M."/>
            <person name="Muzny D."/>
            <person name="Gibbs R.A."/>
            <person name="Weinstock G.M."/>
            <person name="Attaway T."/>
            <person name="Bell S."/>
            <person name="Buhay C.J."/>
            <person name="Chandrabose M.N."/>
            <person name="Chavez D."/>
            <person name="Clerk-Blankenburg K.P."/>
            <person name="Cree A."/>
            <person name="Dao M."/>
            <person name="Davis C."/>
            <person name="Chacko J."/>
            <person name="Dinh H."/>
            <person name="Dugan-Rocha S."/>
            <person name="Fowler G."/>
            <person name="Garner T.T."/>
            <person name="Garnes J."/>
            <person name="Gnirke A."/>
            <person name="Hawes A."/>
            <person name="Hernandez J."/>
            <person name="Hines S."/>
            <person name="Holder M."/>
            <person name="Hume J."/>
            <person name="Jhangiani S.N."/>
            <person name="Joshi V."/>
            <person name="Khan Z.M."/>
            <person name="Jackson L."/>
            <person name="Kovar C."/>
            <person name="Kowis A."/>
            <person name="Lee S."/>
            <person name="Lewis L.R."/>
            <person name="Margolis J."/>
            <person name="Morgan M."/>
            <person name="Nazareth L.V."/>
            <person name="Nguyen N."/>
            <person name="Okwuonu G."/>
            <person name="Parker D."/>
            <person name="Richards S."/>
            <person name="Ruiz S.J."/>
            <person name="Santibanez J."/>
            <person name="Savard J."/>
            <person name="Scherer S.E."/>
            <person name="Schneider B."/>
            <person name="Sodergren E."/>
            <person name="Tautz D."/>
            <person name="Vattahil S."/>
            <person name="Villasana D."/>
            <person name="White C.S."/>
            <person name="Wright R."/>
            <person name="Park Y."/>
            <person name="Beeman R.W."/>
            <person name="Lord J."/>
            <person name="Oppert B."/>
            <person name="Lorenzen M."/>
            <person name="Brown S."/>
            <person name="Wang L."/>
            <person name="Savard J."/>
            <person name="Tautz D."/>
            <person name="Richards S."/>
            <person name="Weinstock G."/>
            <person name="Gibbs R.A."/>
            <person name="Liu Y."/>
            <person name="Worley K."/>
            <person name="Weinstock G."/>
            <person name="Elsik C.G."/>
            <person name="Reese J.T."/>
            <person name="Elhaik E."/>
            <person name="Landan G."/>
            <person name="Graur D."/>
            <person name="Arensburger P."/>
            <person name="Atkinson P."/>
            <person name="Beeman R.W."/>
            <person name="Beidler J."/>
            <person name="Brown S.J."/>
            <person name="Demuth J.P."/>
            <person name="Drury D.W."/>
            <person name="Du Y.Z."/>
            <person name="Fujiwara H."/>
            <person name="Lorenzen M."/>
            <person name="Maselli V."/>
            <person name="Osanai M."/>
            <person name="Park Y."/>
            <person name="Robertson H.M."/>
            <person name="Tu Z."/>
            <person name="Wang J.J."/>
            <person name="Wang S."/>
            <person name="Richards S."/>
            <person name="Song H."/>
            <person name="Zhang L."/>
            <person name="Sodergren E."/>
            <person name="Werner D."/>
            <person name="Stanke M."/>
            <person name="Morgenstern B."/>
            <person name="Solovyev V."/>
            <person name="Kosarev P."/>
            <person name="Brown G."/>
            <person name="Chen H.C."/>
            <person name="Ermolaeva O."/>
            <person name="Hlavina W."/>
            <person name="Kapustin Y."/>
            <person name="Kiryutin B."/>
            <person name="Kitts P."/>
            <person name="Maglott D."/>
            <person name="Pruitt K."/>
            <person name="Sapojnikov V."/>
            <person name="Souvorov A."/>
            <person name="Mackey A.J."/>
            <person name="Waterhouse R.M."/>
            <person name="Wyder S."/>
            <person name="Zdobnov E.M."/>
            <person name="Zdobnov E.M."/>
            <person name="Wyder S."/>
            <person name="Kriventseva E.V."/>
            <person name="Kadowaki T."/>
            <person name="Bork P."/>
            <person name="Aranda M."/>
            <person name="Bao R."/>
            <person name="Beermann A."/>
            <person name="Berns N."/>
            <person name="Bolognesi R."/>
            <person name="Bonneton F."/>
            <person name="Bopp D."/>
            <person name="Brown S.J."/>
            <person name="Bucher G."/>
            <person name="Butts T."/>
            <person name="Chaumot A."/>
            <person name="Denell R.E."/>
            <person name="Ferrier D.E."/>
            <person name="Friedrich M."/>
            <person name="Gordon C.M."/>
            <person name="Jindra M."/>
            <person name="Klingler M."/>
            <person name="Lan Q."/>
            <person name="Lattorff H.M."/>
            <person name="Laudet V."/>
            <person name="von Levetsow C."/>
            <person name="Liu Z."/>
            <person name="Lutz R."/>
            <person name="Lynch J.A."/>
            <person name="da Fonseca R.N."/>
            <person name="Posnien N."/>
            <person name="Reuter R."/>
            <person name="Roth S."/>
            <person name="Savard J."/>
            <person name="Schinko J.B."/>
            <person name="Schmitt C."/>
            <person name="Schoppmeier M."/>
            <person name="Schroder R."/>
            <person name="Shippy T.D."/>
            <person name="Simonnet F."/>
            <person name="Marques-Souza H."/>
            <person name="Tautz D."/>
            <person name="Tomoyasu Y."/>
            <person name="Trauner J."/>
            <person name="Van der Zee M."/>
            <person name="Vervoort M."/>
            <person name="Wittkopp N."/>
            <person name="Wimmer E.A."/>
            <person name="Yang X."/>
            <person name="Jones A.K."/>
            <person name="Sattelle D.B."/>
            <person name="Ebert P.R."/>
            <person name="Nelson D."/>
            <person name="Scott J.G."/>
            <person name="Beeman R.W."/>
            <person name="Muthukrishnan S."/>
            <person name="Kramer K.J."/>
            <person name="Arakane Y."/>
            <person name="Beeman R.W."/>
            <person name="Zhu Q."/>
            <person name="Hogenkamp D."/>
            <person name="Dixit R."/>
            <person name="Oppert B."/>
            <person name="Jiang H."/>
            <person name="Zou Z."/>
            <person name="Marshall J."/>
            <person name="Elpidina E."/>
            <person name="Vinokurov K."/>
            <person name="Oppert C."/>
            <person name="Zou Z."/>
            <person name="Evans J."/>
            <person name="Lu Z."/>
            <person name="Zhao P."/>
            <person name="Sumathipala N."/>
            <person name="Altincicek B."/>
            <person name="Vilcinskas A."/>
            <person name="Williams M."/>
            <person name="Hultmark D."/>
            <person name="Hetru C."/>
            <person name="Jiang H."/>
            <person name="Grimmelikhuijzen C.J."/>
            <person name="Hauser F."/>
            <person name="Cazzamali G."/>
            <person name="Williamson M."/>
            <person name="Park Y."/>
            <person name="Li B."/>
            <person name="Tanaka Y."/>
            <person name="Predel R."/>
            <person name="Neupert S."/>
            <person name="Schachtner J."/>
            <person name="Verleyen P."/>
            <person name="Raible F."/>
            <person name="Bork P."/>
            <person name="Friedrich M."/>
            <person name="Walden K.K."/>
            <person name="Robertson H.M."/>
            <person name="Angeli S."/>
            <person name="Foret S."/>
            <person name="Bucher G."/>
            <person name="Schuetz S."/>
            <person name="Maleszka R."/>
            <person name="Wimmer E.A."/>
            <person name="Beeman R.W."/>
            <person name="Lorenzen M."/>
            <person name="Tomoyasu Y."/>
            <person name="Miller S.C."/>
            <person name="Grossmann D."/>
            <person name="Bucher G."/>
        </authorList>
    </citation>
    <scope>NUCLEOTIDE SEQUENCE [LARGE SCALE GENOMIC DNA]</scope>
    <source>
        <strain evidence="1 2">Georgia GA2</strain>
    </source>
</reference>
<dbReference type="AlphaFoldDB" id="D6WHB9"/>
<protein>
    <submittedName>
        <fullName evidence="1">Uncharacterized protein</fullName>
    </submittedName>
</protein>
<organism evidence="1 2">
    <name type="scientific">Tribolium castaneum</name>
    <name type="common">Red flour beetle</name>
    <dbReference type="NCBI Taxonomy" id="7070"/>
    <lineage>
        <taxon>Eukaryota</taxon>
        <taxon>Metazoa</taxon>
        <taxon>Ecdysozoa</taxon>
        <taxon>Arthropoda</taxon>
        <taxon>Hexapoda</taxon>
        <taxon>Insecta</taxon>
        <taxon>Pterygota</taxon>
        <taxon>Neoptera</taxon>
        <taxon>Endopterygota</taxon>
        <taxon>Coleoptera</taxon>
        <taxon>Polyphaga</taxon>
        <taxon>Cucujiformia</taxon>
        <taxon>Tenebrionidae</taxon>
        <taxon>Tenebrionidae incertae sedis</taxon>
        <taxon>Tribolium</taxon>
    </lineage>
</organism>
<name>D6WHB9_TRICA</name>
<sequence length="171" mass="19367">MFLLVPNSYRSRRFHSDALTRPAQSVSQAITKTLAFDSGNDLCLWARSHKKSNYAGGSLARFLVGIAYTGLVHNVFEFDLKQVSHTLCESQCRVDISLQAMCFSAWPQFKSLPGKHSPSGIDLRFGDHANTSTLLFIDISDRFRSLNTRIASISTYNFRMRTNKRNRTVQI</sequence>
<keyword evidence="2" id="KW-1185">Reference proteome</keyword>
<dbReference type="EMBL" id="KQ971321">
    <property type="protein sequence ID" value="EFA00637.1"/>
    <property type="molecule type" value="Genomic_DNA"/>
</dbReference>